<dbReference type="RefSeq" id="WP_182303768.1">
    <property type="nucleotide sequence ID" value="NZ_CP041969.1"/>
</dbReference>
<organism evidence="3 4">
    <name type="scientific">Cohnella cholangitidis</name>
    <dbReference type="NCBI Taxonomy" id="2598458"/>
    <lineage>
        <taxon>Bacteria</taxon>
        <taxon>Bacillati</taxon>
        <taxon>Bacillota</taxon>
        <taxon>Bacilli</taxon>
        <taxon>Bacillales</taxon>
        <taxon>Paenibacillaceae</taxon>
        <taxon>Cohnella</taxon>
    </lineage>
</organism>
<evidence type="ECO:0000256" key="1">
    <source>
        <dbReference type="PROSITE-ProRule" id="PRU00409"/>
    </source>
</evidence>
<gene>
    <name evidence="3" type="ORF">FPL14_15100</name>
</gene>
<dbReference type="GO" id="GO:0018169">
    <property type="term" value="F:ribosomal S6-glutamic acid ligase activity"/>
    <property type="evidence" value="ECO:0007669"/>
    <property type="project" value="TreeGrafter"/>
</dbReference>
<dbReference type="GO" id="GO:0005737">
    <property type="term" value="C:cytoplasm"/>
    <property type="evidence" value="ECO:0007669"/>
    <property type="project" value="TreeGrafter"/>
</dbReference>
<dbReference type="Proteomes" id="UP000515679">
    <property type="component" value="Chromosome"/>
</dbReference>
<accession>A0A7G5BZJ2</accession>
<dbReference type="Gene3D" id="3.30.470.20">
    <property type="entry name" value="ATP-grasp fold, B domain"/>
    <property type="match status" value="2"/>
</dbReference>
<dbReference type="Pfam" id="PF08443">
    <property type="entry name" value="RimK"/>
    <property type="match status" value="1"/>
</dbReference>
<sequence length="331" mass="37109">MSQHQVRNAHNKLIQNKAREMGIACKPLIPGCEDFLELSYKGKNIIINKTRTHKMSLMAGLLAKNKEASNLLLRRRGLPVPDDIVVSRMNEEAVDFMNKYRLVTVKPLDTSRSIGVTVGIDKEEDLDRAIRTARLHSEKAMIQKYVEGRDYRVLVIAGQTIGVLEYEPAFVEGDGRSTIGELIHRLNADQLRRNDAGDAGSFQEINVDSKRLSAHLREQGFAIQTILRKGVRVELFSSVNAMADEISEIVTDRTHDICPYNENVAVEAAKALNVDVAGIDIRCKDIRLPLNDDNGGILEVNALPDMIDPHLFLQGASTDVFQVYLQYLFEE</sequence>
<evidence type="ECO:0000313" key="3">
    <source>
        <dbReference type="EMBL" id="QMV42376.1"/>
    </source>
</evidence>
<dbReference type="PANTHER" id="PTHR21621:SF0">
    <property type="entry name" value="BETA-CITRYLGLUTAMATE SYNTHASE B-RELATED"/>
    <property type="match status" value="1"/>
</dbReference>
<dbReference type="InterPro" id="IPR011761">
    <property type="entry name" value="ATP-grasp"/>
</dbReference>
<feature type="domain" description="ATP-grasp" evidence="2">
    <location>
        <begin position="70"/>
        <end position="329"/>
    </location>
</feature>
<evidence type="ECO:0000313" key="4">
    <source>
        <dbReference type="Proteomes" id="UP000515679"/>
    </source>
</evidence>
<dbReference type="GO" id="GO:0046872">
    <property type="term" value="F:metal ion binding"/>
    <property type="evidence" value="ECO:0007669"/>
    <property type="project" value="InterPro"/>
</dbReference>
<keyword evidence="1" id="KW-0067">ATP-binding</keyword>
<dbReference type="PANTHER" id="PTHR21621">
    <property type="entry name" value="RIBOSOMAL PROTEIN S6 MODIFICATION PROTEIN"/>
    <property type="match status" value="1"/>
</dbReference>
<dbReference type="GO" id="GO:0005524">
    <property type="term" value="F:ATP binding"/>
    <property type="evidence" value="ECO:0007669"/>
    <property type="project" value="UniProtKB-UniRule"/>
</dbReference>
<dbReference type="KEGG" id="cchl:FPL14_15100"/>
<evidence type="ECO:0000259" key="2">
    <source>
        <dbReference type="PROSITE" id="PS50975"/>
    </source>
</evidence>
<name>A0A7G5BZJ2_9BACL</name>
<dbReference type="InterPro" id="IPR013651">
    <property type="entry name" value="ATP-grasp_RimK-type"/>
</dbReference>
<keyword evidence="1" id="KW-0547">Nucleotide-binding</keyword>
<dbReference type="SUPFAM" id="SSF56059">
    <property type="entry name" value="Glutathione synthetase ATP-binding domain-like"/>
    <property type="match status" value="1"/>
</dbReference>
<reference evidence="3 4" key="1">
    <citation type="submission" date="2019-07" db="EMBL/GenBank/DDBJ databases">
        <authorList>
            <person name="Kim J.K."/>
            <person name="Cheong H.-M."/>
            <person name="Choi Y."/>
            <person name="Hwang K.J."/>
            <person name="Lee S."/>
            <person name="Choi C."/>
        </authorList>
    </citation>
    <scope>NUCLEOTIDE SEQUENCE [LARGE SCALE GENOMIC DNA]</scope>
    <source>
        <strain evidence="3 4">KS 22</strain>
    </source>
</reference>
<dbReference type="AlphaFoldDB" id="A0A7G5BZJ2"/>
<keyword evidence="4" id="KW-1185">Reference proteome</keyword>
<proteinExistence type="predicted"/>
<dbReference type="EMBL" id="CP041969">
    <property type="protein sequence ID" value="QMV42376.1"/>
    <property type="molecule type" value="Genomic_DNA"/>
</dbReference>
<protein>
    <recommendedName>
        <fullName evidence="2">ATP-grasp domain-containing protein</fullName>
    </recommendedName>
</protein>
<dbReference type="GO" id="GO:0009432">
    <property type="term" value="P:SOS response"/>
    <property type="evidence" value="ECO:0007669"/>
    <property type="project" value="TreeGrafter"/>
</dbReference>
<dbReference type="PROSITE" id="PS50975">
    <property type="entry name" value="ATP_GRASP"/>
    <property type="match status" value="1"/>
</dbReference>